<feature type="compositionally biased region" description="Polar residues" evidence="3">
    <location>
        <begin position="55"/>
        <end position="68"/>
    </location>
</feature>
<dbReference type="SUPFAM" id="SSF52540">
    <property type="entry name" value="P-loop containing nucleoside triphosphate hydrolases"/>
    <property type="match status" value="1"/>
</dbReference>
<feature type="compositionally biased region" description="Polar residues" evidence="3">
    <location>
        <begin position="145"/>
        <end position="159"/>
    </location>
</feature>
<dbReference type="SMART" id="SM00487">
    <property type="entry name" value="DEXDc"/>
    <property type="match status" value="1"/>
</dbReference>
<feature type="domain" description="Helicase ATP-binding" evidence="4">
    <location>
        <begin position="302"/>
        <end position="485"/>
    </location>
</feature>
<evidence type="ECO:0000256" key="3">
    <source>
        <dbReference type="SAM" id="MobiDB-lite"/>
    </source>
</evidence>
<dbReference type="PANTHER" id="PTHR45629">
    <property type="entry name" value="SNF2/RAD54 FAMILY MEMBER"/>
    <property type="match status" value="1"/>
</dbReference>
<reference evidence="6" key="1">
    <citation type="submission" date="2015-01" db="EMBL/GenBank/DDBJ databases">
        <title>The Genome Sequence of Cryptococcus gattii MMRL2647.</title>
        <authorList>
            <consortium name="The Broad Institute Genomics Platform"/>
            <person name="Cuomo C."/>
            <person name="Litvintseva A."/>
            <person name="Chen Y."/>
            <person name="Heitman J."/>
            <person name="Sun S."/>
            <person name="Springer D."/>
            <person name="Dromer F."/>
            <person name="Young S."/>
            <person name="Zeng Q."/>
            <person name="Gargeya S."/>
            <person name="Abouelleil A."/>
            <person name="Alvarado L."/>
            <person name="Chapman S.B."/>
            <person name="Gainer-Dewar J."/>
            <person name="Goldberg J."/>
            <person name="Griggs A."/>
            <person name="Gujja S."/>
            <person name="Hansen M."/>
            <person name="Howarth C."/>
            <person name="Imamovic A."/>
            <person name="Larimer J."/>
            <person name="Murphy C."/>
            <person name="Naylor J."/>
            <person name="Pearson M."/>
            <person name="Priest M."/>
            <person name="Roberts A."/>
            <person name="Saif S."/>
            <person name="Shea T."/>
            <person name="Sykes S."/>
            <person name="Wortman J."/>
            <person name="Nusbaum C."/>
            <person name="Birren B."/>
        </authorList>
    </citation>
    <scope>NUCLEOTIDE SEQUENCE [LARGE SCALE GENOMIC DNA]</scope>
    <source>
        <strain evidence="6">IND107</strain>
    </source>
</reference>
<evidence type="ECO:0000256" key="1">
    <source>
        <dbReference type="ARBA" id="ARBA00022741"/>
    </source>
</evidence>
<dbReference type="Pfam" id="PF00176">
    <property type="entry name" value="SNF2-rel_dom"/>
    <property type="match status" value="1"/>
</dbReference>
<feature type="region of interest" description="Disordered" evidence="3">
    <location>
        <begin position="32"/>
        <end position="92"/>
    </location>
</feature>
<dbReference type="InterPro" id="IPR038718">
    <property type="entry name" value="SNF2-like_sf"/>
</dbReference>
<dbReference type="PANTHER" id="PTHR45629:SF7">
    <property type="entry name" value="DNA EXCISION REPAIR PROTEIN ERCC-6-RELATED"/>
    <property type="match status" value="1"/>
</dbReference>
<comment type="caution">
    <text evidence="5">The sequence shown here is derived from an EMBL/GenBank/DDBJ whole genome shotgun (WGS) entry which is preliminary data.</text>
</comment>
<evidence type="ECO:0000313" key="5">
    <source>
        <dbReference type="EMBL" id="KAL0240538.1"/>
    </source>
</evidence>
<dbReference type="GeneID" id="91993187"/>
<dbReference type="InterPro" id="IPR050496">
    <property type="entry name" value="SNF2_RAD54_helicase_repair"/>
</dbReference>
<keyword evidence="6" id="KW-1185">Reference proteome</keyword>
<sequence>MSSKKPFISVRAAPISDDDFDIESRALAEEYAEARKKGPKRQRIAGKDGKDRSEQYMTGYQRRSLQNKARTEPTDSSGDDDGQMVVIRKRKGVGEEMTYEGQVILEFNPLYRLAGLSEPKKGQEDEAPSLKNLISSHKREAWMANPSQRTSEASTTNVAPQKGEEGSSDIEILSDEEVFGLPAEAPTQNPEDGNPFPSPTDEIFFDSDEEIFQPVGLKSSSPPSSEKVQSSSPIETPISSQSSHVFWNCDNIPSCKPNFPMDNQQVSTNPFVLDQETKDIRIPASINRFLREYQRAGAKFLYDAYKQGRGAVLGDDMGLGKTVQVISFLSAIMRKAGTYVDHQRRKRTIREGVVDISPRHWPTALIICPKSLISNWSRELDTWGYFEYAVWKSDNWRDVQQKFIHGYLDLMIVSYDVARLDIQHIKDLPLSTVIADEAHRLKEPMSQTTLALKSIQCQICFALTGTLVQNRIDEMWNVLDFVHRGWAGTYRQWKEFAVSPIKKGHQVEGTAAEVVRAIMTIEVMTQRILPRFYLRRDKKLIAHELPEKKDLVVFCPLASRQIVAYRALIESDDVVNIQARNRPCPCGSGKR</sequence>
<evidence type="ECO:0000259" key="4">
    <source>
        <dbReference type="PROSITE" id="PS51192"/>
    </source>
</evidence>
<dbReference type="Gene3D" id="3.40.50.10810">
    <property type="entry name" value="Tandem AAA-ATPase domain"/>
    <property type="match status" value="1"/>
</dbReference>
<reference evidence="5 6" key="2">
    <citation type="submission" date="2024-01" db="EMBL/GenBank/DDBJ databases">
        <title>Comparative genomics of Cryptococcus and Kwoniella reveals pathogenesis evolution and contrasting modes of karyotype evolution via chromosome fusion or intercentromeric recombination.</title>
        <authorList>
            <person name="Coelho M.A."/>
            <person name="David-Palma M."/>
            <person name="Shea T."/>
            <person name="Bowers K."/>
            <person name="Mcginley-Smith S."/>
            <person name="Mohammad A.W."/>
            <person name="Gnirke A."/>
            <person name="Yurkov A.M."/>
            <person name="Nowrousian M."/>
            <person name="Sun S."/>
            <person name="Cuomo C.A."/>
            <person name="Heitman J."/>
        </authorList>
    </citation>
    <scope>NUCLEOTIDE SEQUENCE [LARGE SCALE GENOMIC DNA]</scope>
    <source>
        <strain evidence="5 6">IND107</strain>
    </source>
</reference>
<keyword evidence="1" id="KW-0547">Nucleotide-binding</keyword>
<feature type="region of interest" description="Disordered" evidence="3">
    <location>
        <begin position="183"/>
        <end position="239"/>
    </location>
</feature>
<accession>A0ABR3BIM4</accession>
<feature type="compositionally biased region" description="Basic and acidic residues" evidence="3">
    <location>
        <begin position="45"/>
        <end position="54"/>
    </location>
</feature>
<evidence type="ECO:0000313" key="6">
    <source>
        <dbReference type="Proteomes" id="UP000054399"/>
    </source>
</evidence>
<dbReference type="Proteomes" id="UP000054399">
    <property type="component" value="Unassembled WGS sequence"/>
</dbReference>
<dbReference type="InterPro" id="IPR014001">
    <property type="entry name" value="Helicase_ATP-bd"/>
</dbReference>
<gene>
    <name evidence="5" type="ORF">I308_106332</name>
</gene>
<keyword evidence="2" id="KW-0067">ATP-binding</keyword>
<protein>
    <recommendedName>
        <fullName evidence="4">Helicase ATP-binding domain-containing protein</fullName>
    </recommendedName>
</protein>
<evidence type="ECO:0000256" key="2">
    <source>
        <dbReference type="ARBA" id="ARBA00022840"/>
    </source>
</evidence>
<dbReference type="InterPro" id="IPR000330">
    <property type="entry name" value="SNF2_N"/>
</dbReference>
<dbReference type="PROSITE" id="PS51192">
    <property type="entry name" value="HELICASE_ATP_BIND_1"/>
    <property type="match status" value="1"/>
</dbReference>
<dbReference type="EMBL" id="ATAM02000013">
    <property type="protein sequence ID" value="KAL0240538.1"/>
    <property type="molecule type" value="Genomic_DNA"/>
</dbReference>
<organism evidence="5 6">
    <name type="scientific">Cryptococcus tetragattii IND107</name>
    <dbReference type="NCBI Taxonomy" id="1296105"/>
    <lineage>
        <taxon>Eukaryota</taxon>
        <taxon>Fungi</taxon>
        <taxon>Dikarya</taxon>
        <taxon>Basidiomycota</taxon>
        <taxon>Agaricomycotina</taxon>
        <taxon>Tremellomycetes</taxon>
        <taxon>Tremellales</taxon>
        <taxon>Cryptococcaceae</taxon>
        <taxon>Cryptococcus</taxon>
        <taxon>Cryptococcus gattii species complex</taxon>
    </lineage>
</organism>
<feature type="region of interest" description="Disordered" evidence="3">
    <location>
        <begin position="118"/>
        <end position="168"/>
    </location>
</feature>
<dbReference type="InterPro" id="IPR027417">
    <property type="entry name" value="P-loop_NTPase"/>
</dbReference>
<feature type="compositionally biased region" description="Low complexity" evidence="3">
    <location>
        <begin position="219"/>
        <end position="233"/>
    </location>
</feature>
<dbReference type="RefSeq" id="XP_066611037.1">
    <property type="nucleotide sequence ID" value="XM_066760765.1"/>
</dbReference>
<name>A0ABR3BIM4_9TREE</name>
<proteinExistence type="predicted"/>